<feature type="compositionally biased region" description="Basic and acidic residues" evidence="4">
    <location>
        <begin position="267"/>
        <end position="279"/>
    </location>
</feature>
<evidence type="ECO:0000256" key="1">
    <source>
        <dbReference type="ARBA" id="ARBA00004167"/>
    </source>
</evidence>
<comment type="subcellular location">
    <subcellularLocation>
        <location evidence="1">Membrane</location>
        <topology evidence="1">Single-pass membrane protein</topology>
    </subcellularLocation>
</comment>
<keyword evidence="3" id="KW-0472">Membrane</keyword>
<keyword evidence="6" id="KW-1185">Reference proteome</keyword>
<proteinExistence type="predicted"/>
<reference evidence="5 6" key="1">
    <citation type="journal article" date="2024" name="Commun. Biol.">
        <title>Comparative genomic analysis of thermophilic fungi reveals convergent evolutionary adaptations and gene losses.</title>
        <authorList>
            <person name="Steindorff A.S."/>
            <person name="Aguilar-Pontes M.V."/>
            <person name="Robinson A.J."/>
            <person name="Andreopoulos B."/>
            <person name="LaButti K."/>
            <person name="Kuo A."/>
            <person name="Mondo S."/>
            <person name="Riley R."/>
            <person name="Otillar R."/>
            <person name="Haridas S."/>
            <person name="Lipzen A."/>
            <person name="Grimwood J."/>
            <person name="Schmutz J."/>
            <person name="Clum A."/>
            <person name="Reid I.D."/>
            <person name="Moisan M.C."/>
            <person name="Butler G."/>
            <person name="Nguyen T.T.M."/>
            <person name="Dewar K."/>
            <person name="Conant G."/>
            <person name="Drula E."/>
            <person name="Henrissat B."/>
            <person name="Hansel C."/>
            <person name="Singer S."/>
            <person name="Hutchinson M.I."/>
            <person name="de Vries R.P."/>
            <person name="Natvig D.O."/>
            <person name="Powell A.J."/>
            <person name="Tsang A."/>
            <person name="Grigoriev I.V."/>
        </authorList>
    </citation>
    <scope>NUCLEOTIDE SEQUENCE [LARGE SCALE GENOMIC DNA]</scope>
    <source>
        <strain evidence="5 6">CBS 494.80</strain>
    </source>
</reference>
<name>A0ABR4CDC7_9HELO</name>
<feature type="compositionally biased region" description="Low complexity" evidence="4">
    <location>
        <begin position="45"/>
        <end position="59"/>
    </location>
</feature>
<sequence length="336" mass="38763">MSFQSLSHFRKIQICLVAALLAILYFVYATTSTPSFKPQSLPDYTTSSPPTTSSKSGTGVAVSAPAEEYVAFCVAHRNQRSDLPEFFKHHYHHHGITRFYIMDDQSSPPLSSFVEDWGIPRSMLSFQYYDKQAQHRDKVMQTHIYSECARLYGSQHTWMAFVDADEFFETRQEGETLTSILREFGEREDVGALGVNWRLHSSANLTKRPDSMRKGFTSCIGDPEILPVDKLPDYKDNRLIKSIVKTKLFVKPLSPHMFKTQNGTHTVGEHGDKIEDGDGIRQPITRERIALHHYTLKSREQFEEKTKSWSMKGWEYWDHIEGLPQIHCEEMTKYDP</sequence>
<feature type="region of interest" description="Disordered" evidence="4">
    <location>
        <begin position="260"/>
        <end position="279"/>
    </location>
</feature>
<comment type="caution">
    <text evidence="5">The sequence shown here is derived from an EMBL/GenBank/DDBJ whole genome shotgun (WGS) entry which is preliminary data.</text>
</comment>
<dbReference type="EMBL" id="JAZHXI010000010">
    <property type="protein sequence ID" value="KAL2067103.1"/>
    <property type="molecule type" value="Genomic_DNA"/>
</dbReference>
<protein>
    <recommendedName>
        <fullName evidence="7">Glycosyltransferase family 92 protein</fullName>
    </recommendedName>
</protein>
<dbReference type="PANTHER" id="PTHR21461:SF69">
    <property type="entry name" value="GLYCOSYLTRANSFERASE FAMILY 92 PROTEIN"/>
    <property type="match status" value="1"/>
</dbReference>
<dbReference type="Pfam" id="PF13704">
    <property type="entry name" value="Glyco_tranf_2_4"/>
    <property type="match status" value="1"/>
</dbReference>
<feature type="region of interest" description="Disordered" evidence="4">
    <location>
        <begin position="37"/>
        <end position="59"/>
    </location>
</feature>
<gene>
    <name evidence="5" type="ORF">VTL71DRAFT_1527</name>
</gene>
<dbReference type="PANTHER" id="PTHR21461">
    <property type="entry name" value="GLYCOSYLTRANSFERASE FAMILY 92 PROTEIN"/>
    <property type="match status" value="1"/>
</dbReference>
<organism evidence="5 6">
    <name type="scientific">Oculimacula yallundae</name>
    <dbReference type="NCBI Taxonomy" id="86028"/>
    <lineage>
        <taxon>Eukaryota</taxon>
        <taxon>Fungi</taxon>
        <taxon>Dikarya</taxon>
        <taxon>Ascomycota</taxon>
        <taxon>Pezizomycotina</taxon>
        <taxon>Leotiomycetes</taxon>
        <taxon>Helotiales</taxon>
        <taxon>Ploettnerulaceae</taxon>
        <taxon>Oculimacula</taxon>
    </lineage>
</organism>
<accession>A0ABR4CDC7</accession>
<dbReference type="Proteomes" id="UP001595075">
    <property type="component" value="Unassembled WGS sequence"/>
</dbReference>
<evidence type="ECO:0008006" key="7">
    <source>
        <dbReference type="Google" id="ProtNLM"/>
    </source>
</evidence>
<evidence type="ECO:0000313" key="6">
    <source>
        <dbReference type="Proteomes" id="UP001595075"/>
    </source>
</evidence>
<evidence type="ECO:0000256" key="4">
    <source>
        <dbReference type="SAM" id="MobiDB-lite"/>
    </source>
</evidence>
<evidence type="ECO:0000256" key="2">
    <source>
        <dbReference type="ARBA" id="ARBA00022692"/>
    </source>
</evidence>
<evidence type="ECO:0000313" key="5">
    <source>
        <dbReference type="EMBL" id="KAL2067103.1"/>
    </source>
</evidence>
<evidence type="ECO:0000256" key="3">
    <source>
        <dbReference type="ARBA" id="ARBA00022989"/>
    </source>
</evidence>
<keyword evidence="3" id="KW-1133">Transmembrane helix</keyword>
<keyword evidence="2" id="KW-0812">Transmembrane</keyword>